<dbReference type="PANTHER" id="PTHR33383:SF1">
    <property type="entry name" value="MEMBRANE PROTEIN INSERTION EFFICIENCY FACTOR-RELATED"/>
    <property type="match status" value="1"/>
</dbReference>
<keyword evidence="1" id="KW-1003">Cell membrane</keyword>
<evidence type="ECO:0000256" key="1">
    <source>
        <dbReference type="HAMAP-Rule" id="MF_00386"/>
    </source>
</evidence>
<dbReference type="AlphaFoldDB" id="A0A2H0V3S4"/>
<comment type="subcellular location">
    <subcellularLocation>
        <location evidence="1">Cell membrane</location>
        <topology evidence="1">Peripheral membrane protein</topology>
        <orientation evidence="1">Cytoplasmic side</orientation>
    </subcellularLocation>
</comment>
<dbReference type="PANTHER" id="PTHR33383">
    <property type="entry name" value="MEMBRANE PROTEIN INSERTION EFFICIENCY FACTOR-RELATED"/>
    <property type="match status" value="1"/>
</dbReference>
<evidence type="ECO:0000313" key="2">
    <source>
        <dbReference type="EMBL" id="PIR93746.1"/>
    </source>
</evidence>
<comment type="function">
    <text evidence="1">Could be involved in insertion of integral membrane proteins into the membrane.</text>
</comment>
<dbReference type="NCBIfam" id="TIGR00278">
    <property type="entry name" value="membrane protein insertion efficiency factor YidD"/>
    <property type="match status" value="1"/>
</dbReference>
<dbReference type="Proteomes" id="UP000229901">
    <property type="component" value="Unassembled WGS sequence"/>
</dbReference>
<dbReference type="InterPro" id="IPR002696">
    <property type="entry name" value="Membr_insert_effic_factor_YidD"/>
</dbReference>
<comment type="caution">
    <text evidence="2">The sequence shown here is derived from an EMBL/GenBank/DDBJ whole genome shotgun (WGS) entry which is preliminary data.</text>
</comment>
<dbReference type="GO" id="GO:0005886">
    <property type="term" value="C:plasma membrane"/>
    <property type="evidence" value="ECO:0007669"/>
    <property type="project" value="UniProtKB-SubCell"/>
</dbReference>
<proteinExistence type="inferred from homology"/>
<keyword evidence="1" id="KW-0472">Membrane</keyword>
<reference evidence="3" key="1">
    <citation type="submission" date="2017-09" db="EMBL/GenBank/DDBJ databases">
        <title>Depth-based differentiation of microbial function through sediment-hosted aquifers and enrichment of novel symbionts in the deep terrestrial subsurface.</title>
        <authorList>
            <person name="Probst A.J."/>
            <person name="Ladd B."/>
            <person name="Jarett J.K."/>
            <person name="Geller-Mcgrath D.E."/>
            <person name="Sieber C.M.K."/>
            <person name="Emerson J.B."/>
            <person name="Anantharaman K."/>
            <person name="Thomas B.C."/>
            <person name="Malmstrom R."/>
            <person name="Stieglmeier M."/>
            <person name="Klingl A."/>
            <person name="Woyke T."/>
            <person name="Ryan C.M."/>
            <person name="Banfield J.F."/>
        </authorList>
    </citation>
    <scope>NUCLEOTIDE SEQUENCE [LARGE SCALE GENOMIC DNA]</scope>
</reference>
<accession>A0A2H0V3S4</accession>
<comment type="similarity">
    <text evidence="1">Belongs to the UPF0161 family.</text>
</comment>
<gene>
    <name evidence="2" type="ORF">COT97_04920</name>
</gene>
<dbReference type="HAMAP" id="MF_00386">
    <property type="entry name" value="UPF0161_YidD"/>
    <property type="match status" value="1"/>
</dbReference>
<name>A0A2H0V3S4_9BACT</name>
<organism evidence="2 3">
    <name type="scientific">Candidatus Falkowbacteria bacterium CG10_big_fil_rev_8_21_14_0_10_39_11</name>
    <dbReference type="NCBI Taxonomy" id="1974565"/>
    <lineage>
        <taxon>Bacteria</taxon>
        <taxon>Candidatus Falkowiibacteriota</taxon>
    </lineage>
</organism>
<evidence type="ECO:0000313" key="3">
    <source>
        <dbReference type="Proteomes" id="UP000229901"/>
    </source>
</evidence>
<dbReference type="EMBL" id="PFAP01000039">
    <property type="protein sequence ID" value="PIR93746.1"/>
    <property type="molecule type" value="Genomic_DNA"/>
</dbReference>
<dbReference type="Pfam" id="PF01809">
    <property type="entry name" value="YidD"/>
    <property type="match status" value="1"/>
</dbReference>
<dbReference type="SMART" id="SM01234">
    <property type="entry name" value="Haemolytic"/>
    <property type="match status" value="1"/>
</dbReference>
<sequence>MQILWPRMIVLRMIKIYQKTLSPDHGHFKYLYPNGYCRYHPTCSCYGYEAIEKYGIFRGGIMAGWRILRCNPWSKGGNDPVDKVNKQY</sequence>
<protein>
    <recommendedName>
        <fullName evidence="1">Putative membrane protein insertion efficiency factor</fullName>
    </recommendedName>
</protein>